<dbReference type="EMBL" id="JAWDJW010000766">
    <property type="protein sequence ID" value="KAK3080053.1"/>
    <property type="molecule type" value="Genomic_DNA"/>
</dbReference>
<reference evidence="1" key="1">
    <citation type="submission" date="2024-09" db="EMBL/GenBank/DDBJ databases">
        <title>Black Yeasts Isolated from many extreme environments.</title>
        <authorList>
            <person name="Coleine C."/>
            <person name="Stajich J.E."/>
            <person name="Selbmann L."/>
        </authorList>
    </citation>
    <scope>NUCLEOTIDE SEQUENCE</scope>
    <source>
        <strain evidence="1">CCFEE 5737</strain>
    </source>
</reference>
<gene>
    <name evidence="1" type="ORF">LTS18_003245</name>
</gene>
<evidence type="ECO:0000313" key="2">
    <source>
        <dbReference type="Proteomes" id="UP001186974"/>
    </source>
</evidence>
<protein>
    <submittedName>
        <fullName evidence="1">Uncharacterized protein</fullName>
    </submittedName>
</protein>
<evidence type="ECO:0000313" key="1">
    <source>
        <dbReference type="EMBL" id="KAK3080053.1"/>
    </source>
</evidence>
<proteinExistence type="predicted"/>
<name>A0ACC3DTL9_9PEZI</name>
<organism evidence="1 2">
    <name type="scientific">Coniosporium uncinatum</name>
    <dbReference type="NCBI Taxonomy" id="93489"/>
    <lineage>
        <taxon>Eukaryota</taxon>
        <taxon>Fungi</taxon>
        <taxon>Dikarya</taxon>
        <taxon>Ascomycota</taxon>
        <taxon>Pezizomycotina</taxon>
        <taxon>Dothideomycetes</taxon>
        <taxon>Dothideomycetes incertae sedis</taxon>
        <taxon>Coniosporium</taxon>
    </lineage>
</organism>
<sequence>MALSATMDPETEVLIHQLQLEDARESLVQYAWSGGGFGDTTVAFDAYRQDAERALREKTDREEAERLNGQTQQEQFDRFAAFKLLSDEQANRIGVSEAVKEENREITDHELARRLGEIEAAEADGDEGVDETFEHEEVVKMSSGMREFKKYSELTTRALDWTHPEVDKPLTKRARIWAKEDKHAVCCSCLEAKPKRQTLITLCDQTYCRHCLLDLFKASMTDIELFPPRCCRHNISLEQASVFFTAEFTQEFEEKSVELSTPDPTYCSDPQCAKFVRVEAIQDDVAKCPFCFTKTCTTCKGEDHYGVCPEDPEKQKLLEMAEEEGWQRCFRCKTLVELGVGCNHMTYVVLYLGLKAFLC</sequence>
<comment type="caution">
    <text evidence="1">The sequence shown here is derived from an EMBL/GenBank/DDBJ whole genome shotgun (WGS) entry which is preliminary data.</text>
</comment>
<dbReference type="Proteomes" id="UP001186974">
    <property type="component" value="Unassembled WGS sequence"/>
</dbReference>
<keyword evidence="2" id="KW-1185">Reference proteome</keyword>
<accession>A0ACC3DTL9</accession>